<dbReference type="PANTHER" id="PTHR20837">
    <property type="entry name" value="CENTROSOMAL PROTEIN-RELATED"/>
    <property type="match status" value="1"/>
</dbReference>
<keyword evidence="2" id="KW-1133">Transmembrane helix</keyword>
<dbReference type="GO" id="GO:1904491">
    <property type="term" value="P:protein localization to ciliary transition zone"/>
    <property type="evidence" value="ECO:0007669"/>
    <property type="project" value="TreeGrafter"/>
</dbReference>
<feature type="transmembrane region" description="Helical" evidence="2">
    <location>
        <begin position="1366"/>
        <end position="1387"/>
    </location>
</feature>
<dbReference type="EnsemblMetazoa" id="GAUT004753-RA">
    <property type="protein sequence ID" value="GAUT004753-PA"/>
    <property type="gene ID" value="GAUT004753"/>
</dbReference>
<dbReference type="InterPro" id="IPR056288">
    <property type="entry name" value="CEP76_C"/>
</dbReference>
<proteinExistence type="predicted"/>
<dbReference type="InterPro" id="IPR035892">
    <property type="entry name" value="C2_domain_sf"/>
</dbReference>
<dbReference type="STRING" id="7395.A0A1A9UH59"/>
<evidence type="ECO:0000313" key="4">
    <source>
        <dbReference type="EnsemblMetazoa" id="GAUT004753-PA"/>
    </source>
</evidence>
<dbReference type="SUPFAM" id="SSF49562">
    <property type="entry name" value="C2 domain (Calcium/lipid-binding domain, CaLB)"/>
    <property type="match status" value="1"/>
</dbReference>
<feature type="region of interest" description="Disordered" evidence="1">
    <location>
        <begin position="1"/>
        <end position="109"/>
    </location>
</feature>
<name>A0A1A9UH59_GLOAU</name>
<keyword evidence="2" id="KW-0472">Membrane</keyword>
<dbReference type="Pfam" id="PF15625">
    <property type="entry name" value="CC2D2AN-C2"/>
    <property type="match status" value="1"/>
</dbReference>
<sequence length="1411" mass="165101">MEQMKNSKKSRKKVKVSKTRSARSKTKGQLQEKRQRIQLSREYKETEREVSLLLQQSSLISESSDGTSRYNDDDQTPSEKFFCGTSSEQAESRENGEESSQGLKSDVNESTDKDLNIEWSSSDKNSQPTLASSFIQIDEGEWREVIKVECSKFAITTEQFIYKPGLDFSLFAICSKKLSVKRNNQLMLQRYKEEAKSRNIRLPAEIKSALENPWDFEKFFLSKTLHRTLCDFQFNPVFIEPTRDPIEIPTRKFFTLFIRSLKFTEHPDLKEEHRVANDLEILYEHWRQRLAEKICERLYADLQIERNILQELLRSTADSALDDKDHKKAQRIEHHMLKVRDLREKYYNEEAINKQLLRNILDDWLKLKNMRQEHGQQFTRLKLRIKMEELTSSEVRRRQDLWLERFEIDLNEIYREELEEYYQSKRLWQEKGSQRDYLKKPKKPNVDQISDRLKEIYMKSFSDPQEPRLEIIRTSTSEAKFSDLPGPRNLQSYFLCLFFDKQVVGETLTYRLERDLGIYMNEKIRVVLDRRLPRDIKIKLIEKSKMNITKSLANIIVPLPLPSAMDTENQSMNISFSSHKLPLSGYLRLDLQCDEQIYTEDVVDILFPKPQEHIQIPKHILKEWYDKKFLTKDYEVEKEASGNRYDEEYDEYDSGSDSALPPNTCIFQETLLQFCDTADLYNNKRWQILHSRYLKDDPRTRDLTCVPMLEHELSFEWEDSEEVIDQGDWMDPVDLHKHEAKKYLYQLYTALHSHCKSLTQVVESSENLLLNDEPMSWGALFQAIKSIFQPRMCVNVNQNISSTLSTQTLSMDSPQNFKIIFNITRATGIPVRVTNSDEENYRKVKDRNGGANEFFRQHLKYSNVRPFITVAYKDKLCRTLAAEGSNPTWNEQLTLSIDGSLSELKDDIKISLFDEVIESHYNDDNSVKSVDIYQRIQNNWLGEYRVPIRCLLKQQKLDGIFELTIPQVIVGYKRPSLGNSNSEANITIEQFPEIKDAVYLWCYLRVEPCYELPDINTKCLECSELTEVEQYLRNWGIEAKRLHPSSYLDPIIGTADGKGVCMTRLLQPLPPPRWQSNNHSIEITARFVSLLSLLKLYDPCLNLNGIWLNNEVLLDTTWGSIKDLGVLLCNYLLHMGLRCWLILGSTNTQGESAFVLYETEETAELVLLDPYSAKSYAIKEIFCPLQTIKIVVSTNNIYLNLQTHARVSLMNFNFNDNSCWLPIFNKKNPAPLGGFQNGNYTYRPSYNTRDLRLNIEHKIMKKFRSWRAMRKTIWNRAFQPYLLDILRNLEHSVCAGDSAYDELKYNNSLAAEFPNYKLFGLTLNFSYTSLNQISERIKTTGFHLNTSPSVEFSVAVHIHAYMNNILSVWIFLLSIVPVHAITVRYTLVTIDVLFIQNNFMLPPDGSHKQIL</sequence>
<dbReference type="InterPro" id="IPR000008">
    <property type="entry name" value="C2_dom"/>
</dbReference>
<keyword evidence="2" id="KW-0812">Transmembrane</keyword>
<dbReference type="VEuPathDB" id="VectorBase:GAUT004753"/>
<dbReference type="Gene3D" id="2.60.40.150">
    <property type="entry name" value="C2 domain"/>
    <property type="match status" value="1"/>
</dbReference>
<evidence type="ECO:0000256" key="2">
    <source>
        <dbReference type="SAM" id="Phobius"/>
    </source>
</evidence>
<feature type="compositionally biased region" description="Basic residues" evidence="1">
    <location>
        <begin position="1"/>
        <end position="26"/>
    </location>
</feature>
<reference evidence="4" key="1">
    <citation type="submission" date="2020-05" db="UniProtKB">
        <authorList>
            <consortium name="EnsemblMetazoa"/>
        </authorList>
    </citation>
    <scope>IDENTIFICATION</scope>
    <source>
        <strain evidence="4">TTRI</strain>
    </source>
</reference>
<dbReference type="PANTHER" id="PTHR20837:SF0">
    <property type="entry name" value="COILED-COIL AND C2 DOMAIN-CONTAINING PROTEIN 2A"/>
    <property type="match status" value="1"/>
</dbReference>
<evidence type="ECO:0000259" key="3">
    <source>
        <dbReference type="PROSITE" id="PS50004"/>
    </source>
</evidence>
<dbReference type="InterPro" id="IPR056290">
    <property type="entry name" value="CEPT76/DRC7_peptidase-like_dom"/>
</dbReference>
<dbReference type="GO" id="GO:1905515">
    <property type="term" value="P:non-motile cilium assembly"/>
    <property type="evidence" value="ECO:0007669"/>
    <property type="project" value="TreeGrafter"/>
</dbReference>
<dbReference type="InterPro" id="IPR052434">
    <property type="entry name" value="Tectonic-like_complex_comp"/>
</dbReference>
<dbReference type="InterPro" id="IPR028928">
    <property type="entry name" value="CC2D2AN-C2"/>
</dbReference>
<dbReference type="Proteomes" id="UP000078200">
    <property type="component" value="Unassembled WGS sequence"/>
</dbReference>
<evidence type="ECO:0000313" key="5">
    <source>
        <dbReference type="Proteomes" id="UP000078200"/>
    </source>
</evidence>
<protein>
    <recommendedName>
        <fullName evidence="3">C2 domain-containing protein</fullName>
    </recommendedName>
</protein>
<feature type="compositionally biased region" description="Basic and acidic residues" evidence="1">
    <location>
        <begin position="30"/>
        <end position="50"/>
    </location>
</feature>
<accession>A0A1A9UH59</accession>
<feature type="domain" description="C2" evidence="3">
    <location>
        <begin position="801"/>
        <end position="961"/>
    </location>
</feature>
<dbReference type="Pfam" id="PF24656">
    <property type="entry name" value="CEPT76_peptidase"/>
    <property type="match status" value="1"/>
</dbReference>
<dbReference type="Pfam" id="PF24652">
    <property type="entry name" value="CEP76_C"/>
    <property type="match status" value="1"/>
</dbReference>
<keyword evidence="5" id="KW-1185">Reference proteome</keyword>
<feature type="compositionally biased region" description="Low complexity" evidence="1">
    <location>
        <begin position="51"/>
        <end position="64"/>
    </location>
</feature>
<organism evidence="4 5">
    <name type="scientific">Glossina austeni</name>
    <name type="common">Savannah tsetse fly</name>
    <dbReference type="NCBI Taxonomy" id="7395"/>
    <lineage>
        <taxon>Eukaryota</taxon>
        <taxon>Metazoa</taxon>
        <taxon>Ecdysozoa</taxon>
        <taxon>Arthropoda</taxon>
        <taxon>Hexapoda</taxon>
        <taxon>Insecta</taxon>
        <taxon>Pterygota</taxon>
        <taxon>Neoptera</taxon>
        <taxon>Endopterygota</taxon>
        <taxon>Diptera</taxon>
        <taxon>Brachycera</taxon>
        <taxon>Muscomorpha</taxon>
        <taxon>Hippoboscoidea</taxon>
        <taxon>Glossinidae</taxon>
        <taxon>Glossina</taxon>
    </lineage>
</organism>
<dbReference type="Pfam" id="PF00168">
    <property type="entry name" value="C2"/>
    <property type="match status" value="1"/>
</dbReference>
<dbReference type="GO" id="GO:0035869">
    <property type="term" value="C:ciliary transition zone"/>
    <property type="evidence" value="ECO:0007669"/>
    <property type="project" value="TreeGrafter"/>
</dbReference>
<dbReference type="PROSITE" id="PS50004">
    <property type="entry name" value="C2"/>
    <property type="match status" value="1"/>
</dbReference>
<evidence type="ECO:0000256" key="1">
    <source>
        <dbReference type="SAM" id="MobiDB-lite"/>
    </source>
</evidence>